<name>A0A0F9WQU6_9ZZZZ</name>
<reference evidence="2" key="1">
    <citation type="journal article" date="2015" name="Nature">
        <title>Complex archaea that bridge the gap between prokaryotes and eukaryotes.</title>
        <authorList>
            <person name="Spang A."/>
            <person name="Saw J.H."/>
            <person name="Jorgensen S.L."/>
            <person name="Zaremba-Niedzwiedzka K."/>
            <person name="Martijn J."/>
            <person name="Lind A.E."/>
            <person name="van Eijk R."/>
            <person name="Schleper C."/>
            <person name="Guy L."/>
            <person name="Ettema T.J."/>
        </authorList>
    </citation>
    <scope>NUCLEOTIDE SEQUENCE</scope>
</reference>
<protein>
    <submittedName>
        <fullName evidence="2">Uncharacterized protein</fullName>
    </submittedName>
</protein>
<feature type="transmembrane region" description="Helical" evidence="1">
    <location>
        <begin position="389"/>
        <end position="409"/>
    </location>
</feature>
<dbReference type="AlphaFoldDB" id="A0A0F9WQU6"/>
<evidence type="ECO:0000313" key="2">
    <source>
        <dbReference type="EMBL" id="KKN81118.1"/>
    </source>
</evidence>
<comment type="caution">
    <text evidence="2">The sequence shown here is derived from an EMBL/GenBank/DDBJ whole genome shotgun (WGS) entry which is preliminary data.</text>
</comment>
<accession>A0A0F9WQU6</accession>
<feature type="transmembrane region" description="Helical" evidence="1">
    <location>
        <begin position="293"/>
        <end position="319"/>
    </location>
</feature>
<gene>
    <name evidence="2" type="ORF">LCGC14_0323370</name>
</gene>
<sequence>MARKLGEAFVAIKADMSDLKKGLDEAAAETKKAVRTILRSLNLVERALGGLIKVGAGLSVGLTLPIVLASRSFVRLGSAANELENRFSISFGNMTEEMNEWASRLSDAVGRSAIDTKDFAASFNTMIGPLRLGADAASAMAKELTKLTFDLGSIADLTPEASFRKLQSALAGQFRPLQRYAESMSAAAVKTFALDNGIIALGETMNETQKLVARFGLVTETLKFAMGDAIRTGQGWQNQWERLLGQIKDMSSAMGQIMIPTLLALLRVMNVTIIPLALWVVEFVKLHPLLGNVATAVALLVAVLGPLLIISAGLLLIYIKIRFAFKAAQITLGLFGIKVKGTALSVLLFTKALGFARIAGGWLRVEFIRMRTALTALSARFRLASISSISFAAIWTGAAGVIAGAAALVAGAFRLMWAAILGPAGLAIIAITALAFLIEHLLAKSAMKGLAEETDALNKALKALKGGAAGGAGDTGGGAGFGRTVSTPVLGLLAGGGEGFSRIFAGAAGAIGIKPKGDQLVAGKLDRTNELLAEIAGNGMSPALVLA</sequence>
<feature type="transmembrane region" description="Helical" evidence="1">
    <location>
        <begin position="415"/>
        <end position="438"/>
    </location>
</feature>
<feature type="transmembrane region" description="Helical" evidence="1">
    <location>
        <begin position="257"/>
        <end position="281"/>
    </location>
</feature>
<keyword evidence="1" id="KW-1133">Transmembrane helix</keyword>
<dbReference type="EMBL" id="LAZR01000220">
    <property type="protein sequence ID" value="KKN81118.1"/>
    <property type="molecule type" value="Genomic_DNA"/>
</dbReference>
<keyword evidence="1" id="KW-0812">Transmembrane</keyword>
<keyword evidence="1" id="KW-0472">Membrane</keyword>
<proteinExistence type="predicted"/>
<organism evidence="2">
    <name type="scientific">marine sediment metagenome</name>
    <dbReference type="NCBI Taxonomy" id="412755"/>
    <lineage>
        <taxon>unclassified sequences</taxon>
        <taxon>metagenomes</taxon>
        <taxon>ecological metagenomes</taxon>
    </lineage>
</organism>
<evidence type="ECO:0000256" key="1">
    <source>
        <dbReference type="SAM" id="Phobius"/>
    </source>
</evidence>